<dbReference type="eggNOG" id="COG1346">
    <property type="taxonomic scope" value="Bacteria"/>
</dbReference>
<dbReference type="RefSeq" id="WP_006036537.1">
    <property type="nucleotide sequence ID" value="NZ_AEDD01000001.1"/>
</dbReference>
<accession>E0I3Z5</accession>
<keyword evidence="3 5" id="KW-1133">Transmembrane helix</keyword>
<dbReference type="STRING" id="717606.PaecuDRAFT_0520"/>
<dbReference type="OrthoDB" id="9811701at2"/>
<evidence type="ECO:0000256" key="2">
    <source>
        <dbReference type="ARBA" id="ARBA00022692"/>
    </source>
</evidence>
<dbReference type="Pfam" id="PF04172">
    <property type="entry name" value="LrgB"/>
    <property type="match status" value="1"/>
</dbReference>
<feature type="transmembrane region" description="Helical" evidence="5">
    <location>
        <begin position="33"/>
        <end position="54"/>
    </location>
</feature>
<evidence type="ECO:0000256" key="5">
    <source>
        <dbReference type="SAM" id="Phobius"/>
    </source>
</evidence>
<feature type="transmembrane region" description="Helical" evidence="5">
    <location>
        <begin position="92"/>
        <end position="114"/>
    </location>
</feature>
<feature type="transmembrane region" description="Helical" evidence="5">
    <location>
        <begin position="148"/>
        <end position="168"/>
    </location>
</feature>
<feature type="transmembrane region" description="Helical" evidence="5">
    <location>
        <begin position="6"/>
        <end position="26"/>
    </location>
</feature>
<dbReference type="GO" id="GO:0016020">
    <property type="term" value="C:membrane"/>
    <property type="evidence" value="ECO:0007669"/>
    <property type="project" value="UniProtKB-SubCell"/>
</dbReference>
<dbReference type="EMBL" id="AEDD01000001">
    <property type="protein sequence ID" value="EFM13009.1"/>
    <property type="molecule type" value="Genomic_DNA"/>
</dbReference>
<dbReference type="Proteomes" id="UP000005387">
    <property type="component" value="Unassembled WGS sequence"/>
</dbReference>
<proteinExistence type="predicted"/>
<feature type="transmembrane region" description="Helical" evidence="5">
    <location>
        <begin position="60"/>
        <end position="80"/>
    </location>
</feature>
<feature type="transmembrane region" description="Helical" evidence="5">
    <location>
        <begin position="204"/>
        <end position="226"/>
    </location>
</feature>
<comment type="subcellular location">
    <subcellularLocation>
        <location evidence="1">Membrane</location>
        <topology evidence="1">Multi-pass membrane protein</topology>
    </subcellularLocation>
</comment>
<dbReference type="PANTHER" id="PTHR30249">
    <property type="entry name" value="PUTATIVE SEROTONIN TRANSPORTER"/>
    <property type="match status" value="1"/>
</dbReference>
<dbReference type="InterPro" id="IPR007300">
    <property type="entry name" value="CidB/LrgB"/>
</dbReference>
<protein>
    <submittedName>
        <fullName evidence="6">LrgB family protein</fullName>
    </submittedName>
</protein>
<name>E0I3Z5_9BACL</name>
<organism evidence="6 7">
    <name type="scientific">Paenibacillus curdlanolyticus YK9</name>
    <dbReference type="NCBI Taxonomy" id="717606"/>
    <lineage>
        <taxon>Bacteria</taxon>
        <taxon>Bacillati</taxon>
        <taxon>Bacillota</taxon>
        <taxon>Bacilli</taxon>
        <taxon>Bacillales</taxon>
        <taxon>Paenibacillaceae</taxon>
        <taxon>Paenibacillus</taxon>
    </lineage>
</organism>
<keyword evidence="4 5" id="KW-0472">Membrane</keyword>
<evidence type="ECO:0000256" key="4">
    <source>
        <dbReference type="ARBA" id="ARBA00023136"/>
    </source>
</evidence>
<evidence type="ECO:0000313" key="7">
    <source>
        <dbReference type="Proteomes" id="UP000005387"/>
    </source>
</evidence>
<evidence type="ECO:0000256" key="3">
    <source>
        <dbReference type="ARBA" id="ARBA00022989"/>
    </source>
</evidence>
<keyword evidence="7" id="KW-1185">Reference proteome</keyword>
<keyword evidence="2 5" id="KW-0812">Transmembrane</keyword>
<gene>
    <name evidence="6" type="ORF">PaecuDRAFT_0520</name>
</gene>
<evidence type="ECO:0000313" key="6">
    <source>
        <dbReference type="EMBL" id="EFM13009.1"/>
    </source>
</evidence>
<reference evidence="6 7" key="1">
    <citation type="submission" date="2010-07" db="EMBL/GenBank/DDBJ databases">
        <title>The draft genome of Paenibacillus curdlanolyticus YK9.</title>
        <authorList>
            <consortium name="US DOE Joint Genome Institute (JGI-PGF)"/>
            <person name="Lucas S."/>
            <person name="Copeland A."/>
            <person name="Lapidus A."/>
            <person name="Cheng J.-F."/>
            <person name="Bruce D."/>
            <person name="Goodwin L."/>
            <person name="Pitluck S."/>
            <person name="Land M.L."/>
            <person name="Hauser L."/>
            <person name="Chang Y.-J."/>
            <person name="Jeffries C."/>
            <person name="Anderson I.J."/>
            <person name="Johnson E."/>
            <person name="Loganathan U."/>
            <person name="Mulhopadhyay B."/>
            <person name="Kyrpides N."/>
            <person name="Woyke T.J."/>
        </authorList>
    </citation>
    <scope>NUCLEOTIDE SEQUENCE [LARGE SCALE GENOMIC DNA]</scope>
    <source>
        <strain evidence="6 7">YK9</strain>
    </source>
</reference>
<sequence>MNTDFLNNPVFGVSLTIGLYGCAIWLKGKRSWAHPLLVTSIALIGILLLFRIPYDSYNQGGTVITFFLGPATVALAVPLYKQMLRFRKQLIPVAIGTLVGSVGGLILNGLIFMWTGASHTLLLTALPKSATSPVAIEVARMIGGKPELAAVLTVLTGLFGSVAGPWVLRVCGFRQDAAIGAGVGTASHGIGTARLLADSEQQGGISGFAMALTAIVTAMLALPLSWLF</sequence>
<dbReference type="AlphaFoldDB" id="E0I3Z5"/>
<evidence type="ECO:0000256" key="1">
    <source>
        <dbReference type="ARBA" id="ARBA00004141"/>
    </source>
</evidence>
<dbReference type="PANTHER" id="PTHR30249:SF0">
    <property type="entry name" value="PLASTIDAL GLYCOLATE_GLYCERATE TRANSLOCATOR 1, CHLOROPLASTIC"/>
    <property type="match status" value="1"/>
</dbReference>